<dbReference type="Proteomes" id="UP001596540">
    <property type="component" value="Unassembled WGS sequence"/>
</dbReference>
<evidence type="ECO:0000313" key="1">
    <source>
        <dbReference type="EMBL" id="MFC7331384.1"/>
    </source>
</evidence>
<protein>
    <submittedName>
        <fullName evidence="1">Uncharacterized protein</fullName>
    </submittedName>
</protein>
<evidence type="ECO:0000313" key="2">
    <source>
        <dbReference type="Proteomes" id="UP001596540"/>
    </source>
</evidence>
<sequence>MIGDDVGDHPEGAIIAGIGRRLTTPEKFEEVAWMSAEKLHAAQMQWRAEWARGFQSWLRYSAPADRRDPTAVVDGRWPLIPPADDPAPTSM</sequence>
<keyword evidence="2" id="KW-1185">Reference proteome</keyword>
<reference evidence="2" key="1">
    <citation type="journal article" date="2019" name="Int. J. Syst. Evol. Microbiol.">
        <title>The Global Catalogue of Microorganisms (GCM) 10K type strain sequencing project: providing services to taxonomists for standard genome sequencing and annotation.</title>
        <authorList>
            <consortium name="The Broad Institute Genomics Platform"/>
            <consortium name="The Broad Institute Genome Sequencing Center for Infectious Disease"/>
            <person name="Wu L."/>
            <person name="Ma J."/>
        </authorList>
    </citation>
    <scope>NUCLEOTIDE SEQUENCE [LARGE SCALE GENOMIC DNA]</scope>
    <source>
        <strain evidence="2">CGMCC 4.7382</strain>
    </source>
</reference>
<proteinExistence type="predicted"/>
<dbReference type="RefSeq" id="WP_379874195.1">
    <property type="nucleotide sequence ID" value="NZ_JBHTBH010000020.1"/>
</dbReference>
<dbReference type="EMBL" id="JBHTBH010000020">
    <property type="protein sequence ID" value="MFC7331384.1"/>
    <property type="molecule type" value="Genomic_DNA"/>
</dbReference>
<accession>A0ABW2KQS2</accession>
<organism evidence="1 2">
    <name type="scientific">Marinactinospora rubrisoli</name>
    <dbReference type="NCBI Taxonomy" id="2715399"/>
    <lineage>
        <taxon>Bacteria</taxon>
        <taxon>Bacillati</taxon>
        <taxon>Actinomycetota</taxon>
        <taxon>Actinomycetes</taxon>
        <taxon>Streptosporangiales</taxon>
        <taxon>Nocardiopsidaceae</taxon>
        <taxon>Marinactinospora</taxon>
    </lineage>
</organism>
<comment type="caution">
    <text evidence="1">The sequence shown here is derived from an EMBL/GenBank/DDBJ whole genome shotgun (WGS) entry which is preliminary data.</text>
</comment>
<name>A0ABW2KQS2_9ACTN</name>
<gene>
    <name evidence="1" type="ORF">ACFQRF_26940</name>
</gene>